<dbReference type="AlphaFoldDB" id="A0A6J7IBC6"/>
<protein>
    <submittedName>
        <fullName evidence="1">Unannotated protein</fullName>
    </submittedName>
</protein>
<sequence length="69" mass="7894">MWRTQDGERRNGNLTELLGRDHRVDQATGGEVFGCLHSLGKLFAVQRLVHTRTEKAQQRTRFGRSDVAE</sequence>
<name>A0A6J7IBC6_9ZZZZ</name>
<reference evidence="1" key="1">
    <citation type="submission" date="2020-05" db="EMBL/GenBank/DDBJ databases">
        <authorList>
            <person name="Chiriac C."/>
            <person name="Salcher M."/>
            <person name="Ghai R."/>
            <person name="Kavagutti S V."/>
        </authorList>
    </citation>
    <scope>NUCLEOTIDE SEQUENCE</scope>
</reference>
<gene>
    <name evidence="1" type="ORF">UFOPK3472_03939</name>
</gene>
<accession>A0A6J7IBC6</accession>
<organism evidence="1">
    <name type="scientific">freshwater metagenome</name>
    <dbReference type="NCBI Taxonomy" id="449393"/>
    <lineage>
        <taxon>unclassified sequences</taxon>
        <taxon>metagenomes</taxon>
        <taxon>ecological metagenomes</taxon>
    </lineage>
</organism>
<proteinExistence type="predicted"/>
<evidence type="ECO:0000313" key="1">
    <source>
        <dbReference type="EMBL" id="CAB4928050.1"/>
    </source>
</evidence>
<dbReference type="EMBL" id="CAFBLX010000438">
    <property type="protein sequence ID" value="CAB4928050.1"/>
    <property type="molecule type" value="Genomic_DNA"/>
</dbReference>